<feature type="domain" description="RecF/RecN/SMC N-terminal" evidence="6">
    <location>
        <begin position="3"/>
        <end position="343"/>
    </location>
</feature>
<evidence type="ECO:0000256" key="2">
    <source>
        <dbReference type="ARBA" id="ARBA00022705"/>
    </source>
</evidence>
<keyword evidence="4" id="KW-0067">ATP-binding</keyword>
<dbReference type="GO" id="GO:0005524">
    <property type="term" value="F:ATP binding"/>
    <property type="evidence" value="ECO:0007669"/>
    <property type="project" value="UniProtKB-KW"/>
</dbReference>
<evidence type="ECO:0000256" key="1">
    <source>
        <dbReference type="ARBA" id="ARBA00022490"/>
    </source>
</evidence>
<dbReference type="PANTHER" id="PTHR32182:SF0">
    <property type="entry name" value="DNA REPLICATION AND REPAIR PROTEIN RECF"/>
    <property type="match status" value="1"/>
</dbReference>
<evidence type="ECO:0000256" key="5">
    <source>
        <dbReference type="ARBA" id="ARBA00023125"/>
    </source>
</evidence>
<dbReference type="GO" id="GO:0006302">
    <property type="term" value="P:double-strand break repair"/>
    <property type="evidence" value="ECO:0007669"/>
    <property type="project" value="TreeGrafter"/>
</dbReference>
<sequence length="371" mass="43008">MEIDNLEMISFRNHEKTKIEFGPGLTILWGKNGSGKTSILEAIHSLSLGKSFRTNNKKEMVKDGKNSFLLRGFFKNAQGNESLVSFSHDRLGNKKIKINKKTITKRKELLGLNSVVVFSPEEESITKGPPGERRKFFNKVFSICSKTYLEKLLTYNKILKQRNAVLKNNHKKQSTIEELDIWSEPLADAGEKLWRERTQLIKEFTSEFRQRTKELDEKIKKRIIYKEKETGREEILQKIKKNNTLDIKNGFTSYGPHRDDVLFLWNKKPIRKQGSQGEHKLFLALLKITELLFLSKKTKKNPVFLIDDLFASLDEKKSKKLLAFVGQLQTIRKKRPQTIITTTDFAGPEKNGFFLGFEEVKKHHIHKNGNT</sequence>
<dbReference type="NCBIfam" id="TIGR00611">
    <property type="entry name" value="recf"/>
    <property type="match status" value="1"/>
</dbReference>
<dbReference type="Gene3D" id="1.20.1050.90">
    <property type="entry name" value="RecF/RecN/SMC, N-terminal domain"/>
    <property type="match status" value="1"/>
</dbReference>
<dbReference type="GO" id="GO:0000731">
    <property type="term" value="P:DNA synthesis involved in DNA repair"/>
    <property type="evidence" value="ECO:0007669"/>
    <property type="project" value="TreeGrafter"/>
</dbReference>
<dbReference type="InterPro" id="IPR003395">
    <property type="entry name" value="RecF/RecN/SMC_N"/>
</dbReference>
<dbReference type="GO" id="GO:0006260">
    <property type="term" value="P:DNA replication"/>
    <property type="evidence" value="ECO:0007669"/>
    <property type="project" value="UniProtKB-KW"/>
</dbReference>
<evidence type="ECO:0000256" key="3">
    <source>
        <dbReference type="ARBA" id="ARBA00022741"/>
    </source>
</evidence>
<protein>
    <recommendedName>
        <fullName evidence="6">RecF/RecN/SMC N-terminal domain-containing protein</fullName>
    </recommendedName>
</protein>
<evidence type="ECO:0000256" key="4">
    <source>
        <dbReference type="ARBA" id="ARBA00022840"/>
    </source>
</evidence>
<accession>A0A381ND66</accession>
<dbReference type="InterPro" id="IPR001238">
    <property type="entry name" value="DNA-binding_RecF"/>
</dbReference>
<dbReference type="PANTHER" id="PTHR32182">
    <property type="entry name" value="DNA REPLICATION AND REPAIR PROTEIN RECF"/>
    <property type="match status" value="1"/>
</dbReference>
<name>A0A381ND66_9ZZZZ</name>
<dbReference type="AlphaFoldDB" id="A0A381ND66"/>
<keyword evidence="1" id="KW-0963">Cytoplasm</keyword>
<dbReference type="InterPro" id="IPR042174">
    <property type="entry name" value="RecF_2"/>
</dbReference>
<dbReference type="HAMAP" id="MF_00365">
    <property type="entry name" value="RecF"/>
    <property type="match status" value="1"/>
</dbReference>
<keyword evidence="3" id="KW-0547">Nucleotide-binding</keyword>
<dbReference type="SUPFAM" id="SSF52540">
    <property type="entry name" value="P-loop containing nucleoside triphosphate hydrolases"/>
    <property type="match status" value="1"/>
</dbReference>
<dbReference type="InterPro" id="IPR027417">
    <property type="entry name" value="P-loop_NTPase"/>
</dbReference>
<dbReference type="GO" id="GO:0003697">
    <property type="term" value="F:single-stranded DNA binding"/>
    <property type="evidence" value="ECO:0007669"/>
    <property type="project" value="InterPro"/>
</dbReference>
<organism evidence="7">
    <name type="scientific">marine metagenome</name>
    <dbReference type="NCBI Taxonomy" id="408172"/>
    <lineage>
        <taxon>unclassified sequences</taxon>
        <taxon>metagenomes</taxon>
        <taxon>ecological metagenomes</taxon>
    </lineage>
</organism>
<dbReference type="Pfam" id="PF02463">
    <property type="entry name" value="SMC_N"/>
    <property type="match status" value="1"/>
</dbReference>
<dbReference type="Gene3D" id="3.40.50.300">
    <property type="entry name" value="P-loop containing nucleotide triphosphate hydrolases"/>
    <property type="match status" value="1"/>
</dbReference>
<dbReference type="EMBL" id="UINC01000277">
    <property type="protein sequence ID" value="SUZ52496.1"/>
    <property type="molecule type" value="Genomic_DNA"/>
</dbReference>
<evidence type="ECO:0000313" key="7">
    <source>
        <dbReference type="EMBL" id="SUZ52496.1"/>
    </source>
</evidence>
<keyword evidence="5" id="KW-0238">DNA-binding</keyword>
<evidence type="ECO:0000259" key="6">
    <source>
        <dbReference type="Pfam" id="PF02463"/>
    </source>
</evidence>
<keyword evidence="2" id="KW-0235">DNA replication</keyword>
<reference evidence="7" key="1">
    <citation type="submission" date="2018-05" db="EMBL/GenBank/DDBJ databases">
        <authorList>
            <person name="Lanie J.A."/>
            <person name="Ng W.-L."/>
            <person name="Kazmierczak K.M."/>
            <person name="Andrzejewski T.M."/>
            <person name="Davidsen T.M."/>
            <person name="Wayne K.J."/>
            <person name="Tettelin H."/>
            <person name="Glass J.I."/>
            <person name="Rusch D."/>
            <person name="Podicherti R."/>
            <person name="Tsui H.-C.T."/>
            <person name="Winkler M.E."/>
        </authorList>
    </citation>
    <scope>NUCLEOTIDE SEQUENCE</scope>
</reference>
<proteinExistence type="inferred from homology"/>
<gene>
    <name evidence="7" type="ORF">METZ01_LOCUS5350</name>
</gene>